<comment type="caution">
    <text evidence="1">The sequence shown here is derived from an EMBL/GenBank/DDBJ whole genome shotgun (WGS) entry which is preliminary data.</text>
</comment>
<dbReference type="Proteomes" id="UP000799441">
    <property type="component" value="Unassembled WGS sequence"/>
</dbReference>
<reference evidence="1" key="1">
    <citation type="journal article" date="2020" name="Stud. Mycol.">
        <title>101 Dothideomycetes genomes: a test case for predicting lifestyles and emergence of pathogens.</title>
        <authorList>
            <person name="Haridas S."/>
            <person name="Albert R."/>
            <person name="Binder M."/>
            <person name="Bloem J."/>
            <person name="Labutti K."/>
            <person name="Salamov A."/>
            <person name="Andreopoulos B."/>
            <person name="Baker S."/>
            <person name="Barry K."/>
            <person name="Bills G."/>
            <person name="Bluhm B."/>
            <person name="Cannon C."/>
            <person name="Castanera R."/>
            <person name="Culley D."/>
            <person name="Daum C."/>
            <person name="Ezra D."/>
            <person name="Gonzalez J."/>
            <person name="Henrissat B."/>
            <person name="Kuo A."/>
            <person name="Liang C."/>
            <person name="Lipzen A."/>
            <person name="Lutzoni F."/>
            <person name="Magnuson J."/>
            <person name="Mondo S."/>
            <person name="Nolan M."/>
            <person name="Ohm R."/>
            <person name="Pangilinan J."/>
            <person name="Park H.-J."/>
            <person name="Ramirez L."/>
            <person name="Alfaro M."/>
            <person name="Sun H."/>
            <person name="Tritt A."/>
            <person name="Yoshinaga Y."/>
            <person name="Zwiers L.-H."/>
            <person name="Turgeon B."/>
            <person name="Goodwin S."/>
            <person name="Spatafora J."/>
            <person name="Crous P."/>
            <person name="Grigoriev I."/>
        </authorList>
    </citation>
    <scope>NUCLEOTIDE SEQUENCE</scope>
    <source>
        <strain evidence="1">CBS 116435</strain>
    </source>
</reference>
<accession>A0A9P4UTB9</accession>
<keyword evidence="2" id="KW-1185">Reference proteome</keyword>
<dbReference type="AlphaFoldDB" id="A0A9P4UTB9"/>
<evidence type="ECO:0000313" key="1">
    <source>
        <dbReference type="EMBL" id="KAF2724573.1"/>
    </source>
</evidence>
<proteinExistence type="predicted"/>
<name>A0A9P4UTB9_9PEZI</name>
<sequence length="85" mass="10017">MAERSMRRHNCTRRFVWTKRQMFGDFNRMTREILFDLGTRKDIENTVSGILGELRELGTDILMWKDVSEILGGYRMDLGETEATI</sequence>
<evidence type="ECO:0000313" key="2">
    <source>
        <dbReference type="Proteomes" id="UP000799441"/>
    </source>
</evidence>
<gene>
    <name evidence="1" type="ORF">K431DRAFT_282003</name>
</gene>
<dbReference type="EMBL" id="MU003771">
    <property type="protein sequence ID" value="KAF2724573.1"/>
    <property type="molecule type" value="Genomic_DNA"/>
</dbReference>
<protein>
    <submittedName>
        <fullName evidence="1">Uncharacterized protein</fullName>
    </submittedName>
</protein>
<organism evidence="1 2">
    <name type="scientific">Polychaeton citri CBS 116435</name>
    <dbReference type="NCBI Taxonomy" id="1314669"/>
    <lineage>
        <taxon>Eukaryota</taxon>
        <taxon>Fungi</taxon>
        <taxon>Dikarya</taxon>
        <taxon>Ascomycota</taxon>
        <taxon>Pezizomycotina</taxon>
        <taxon>Dothideomycetes</taxon>
        <taxon>Dothideomycetidae</taxon>
        <taxon>Capnodiales</taxon>
        <taxon>Capnodiaceae</taxon>
        <taxon>Polychaeton</taxon>
    </lineage>
</organism>